<reference evidence="1" key="1">
    <citation type="journal article" date="2020" name="Stud. Mycol.">
        <title>101 Dothideomycetes genomes: a test case for predicting lifestyles and emergence of pathogens.</title>
        <authorList>
            <person name="Haridas S."/>
            <person name="Albert R."/>
            <person name="Binder M."/>
            <person name="Bloem J."/>
            <person name="Labutti K."/>
            <person name="Salamov A."/>
            <person name="Andreopoulos B."/>
            <person name="Baker S."/>
            <person name="Barry K."/>
            <person name="Bills G."/>
            <person name="Bluhm B."/>
            <person name="Cannon C."/>
            <person name="Castanera R."/>
            <person name="Culley D."/>
            <person name="Daum C."/>
            <person name="Ezra D."/>
            <person name="Gonzalez J."/>
            <person name="Henrissat B."/>
            <person name="Kuo A."/>
            <person name="Liang C."/>
            <person name="Lipzen A."/>
            <person name="Lutzoni F."/>
            <person name="Magnuson J."/>
            <person name="Mondo S."/>
            <person name="Nolan M."/>
            <person name="Ohm R."/>
            <person name="Pangilinan J."/>
            <person name="Park H.-J."/>
            <person name="Ramirez L."/>
            <person name="Alfaro M."/>
            <person name="Sun H."/>
            <person name="Tritt A."/>
            <person name="Yoshinaga Y."/>
            <person name="Zwiers L.-H."/>
            <person name="Turgeon B."/>
            <person name="Goodwin S."/>
            <person name="Spatafora J."/>
            <person name="Crous P."/>
            <person name="Grigoriev I."/>
        </authorList>
    </citation>
    <scope>NUCLEOTIDE SEQUENCE</scope>
    <source>
        <strain evidence="1">ATCC 200398</strain>
    </source>
</reference>
<evidence type="ECO:0000313" key="1">
    <source>
        <dbReference type="EMBL" id="KAF2473556.1"/>
    </source>
</evidence>
<protein>
    <submittedName>
        <fullName evidence="1">Uncharacterized protein</fullName>
    </submittedName>
</protein>
<proteinExistence type="predicted"/>
<gene>
    <name evidence="1" type="ORF">BDR25DRAFT_352051</name>
</gene>
<sequence>MRPQVLYYLPLIVLASGFPVLGLRLPAGSLHKRNCVDECFAQLCLYRPDPDDVKLCARQCADLCQNDPKLNIVFCTRGCTYYAMTGIFHSDSYPDGKLKININSTCVGNLIGSEVQITPVLLYKISSSKFQRLEATPIHSNLSW</sequence>
<dbReference type="Proteomes" id="UP000799755">
    <property type="component" value="Unassembled WGS sequence"/>
</dbReference>
<keyword evidence="2" id="KW-1185">Reference proteome</keyword>
<dbReference type="EMBL" id="MU003499">
    <property type="protein sequence ID" value="KAF2473556.1"/>
    <property type="molecule type" value="Genomic_DNA"/>
</dbReference>
<name>A0ACB6R530_9PLEO</name>
<comment type="caution">
    <text evidence="1">The sequence shown here is derived from an EMBL/GenBank/DDBJ whole genome shotgun (WGS) entry which is preliminary data.</text>
</comment>
<evidence type="ECO:0000313" key="2">
    <source>
        <dbReference type="Proteomes" id="UP000799755"/>
    </source>
</evidence>
<organism evidence="1 2">
    <name type="scientific">Lindgomyces ingoldianus</name>
    <dbReference type="NCBI Taxonomy" id="673940"/>
    <lineage>
        <taxon>Eukaryota</taxon>
        <taxon>Fungi</taxon>
        <taxon>Dikarya</taxon>
        <taxon>Ascomycota</taxon>
        <taxon>Pezizomycotina</taxon>
        <taxon>Dothideomycetes</taxon>
        <taxon>Pleosporomycetidae</taxon>
        <taxon>Pleosporales</taxon>
        <taxon>Lindgomycetaceae</taxon>
        <taxon>Lindgomyces</taxon>
    </lineage>
</organism>
<accession>A0ACB6R530</accession>